<dbReference type="SUPFAM" id="SSF48264">
    <property type="entry name" value="Cytochrome P450"/>
    <property type="match status" value="1"/>
</dbReference>
<dbReference type="InterPro" id="IPR036396">
    <property type="entry name" value="Cyt_P450_sf"/>
</dbReference>
<keyword evidence="10" id="KW-1185">Reference proteome</keyword>
<protein>
    <submittedName>
        <fullName evidence="9">Cytochrome P450</fullName>
    </submittedName>
</protein>
<dbReference type="GO" id="GO:0016020">
    <property type="term" value="C:membrane"/>
    <property type="evidence" value="ECO:0007669"/>
    <property type="project" value="UniProtKB-SubCell"/>
</dbReference>
<name>A0A433Q7Y3_9FUNG</name>
<dbReference type="InterPro" id="IPR050665">
    <property type="entry name" value="Cytochrome_P450_Monooxygen"/>
</dbReference>
<keyword evidence="5" id="KW-1133">Transmembrane helix</keyword>
<keyword evidence="8" id="KW-0472">Membrane</keyword>
<evidence type="ECO:0000256" key="7">
    <source>
        <dbReference type="ARBA" id="ARBA00023004"/>
    </source>
</evidence>
<dbReference type="EMBL" id="RBNJ01011764">
    <property type="protein sequence ID" value="RUS25876.1"/>
    <property type="molecule type" value="Genomic_DNA"/>
</dbReference>
<dbReference type="Proteomes" id="UP000274822">
    <property type="component" value="Unassembled WGS sequence"/>
</dbReference>
<dbReference type="AlphaFoldDB" id="A0A433Q7Y3"/>
<keyword evidence="2" id="KW-0349">Heme</keyword>
<comment type="caution">
    <text evidence="9">The sequence shown here is derived from an EMBL/GenBank/DDBJ whole genome shotgun (WGS) entry which is preliminary data.</text>
</comment>
<evidence type="ECO:0000256" key="1">
    <source>
        <dbReference type="ARBA" id="ARBA00004370"/>
    </source>
</evidence>
<dbReference type="PANTHER" id="PTHR24282">
    <property type="entry name" value="CYTOCHROME P450 FAMILY MEMBER"/>
    <property type="match status" value="1"/>
</dbReference>
<dbReference type="GO" id="GO:0005506">
    <property type="term" value="F:iron ion binding"/>
    <property type="evidence" value="ECO:0007669"/>
    <property type="project" value="InterPro"/>
</dbReference>
<reference evidence="9 10" key="1">
    <citation type="journal article" date="2018" name="New Phytol.">
        <title>Phylogenomics of Endogonaceae and evolution of mycorrhizas within Mucoromycota.</title>
        <authorList>
            <person name="Chang Y."/>
            <person name="Desiro A."/>
            <person name="Na H."/>
            <person name="Sandor L."/>
            <person name="Lipzen A."/>
            <person name="Clum A."/>
            <person name="Barry K."/>
            <person name="Grigoriev I.V."/>
            <person name="Martin F.M."/>
            <person name="Stajich J.E."/>
            <person name="Smith M.E."/>
            <person name="Bonito G."/>
            <person name="Spatafora J.W."/>
        </authorList>
    </citation>
    <scope>NUCLEOTIDE SEQUENCE [LARGE SCALE GENOMIC DNA]</scope>
    <source>
        <strain evidence="9 10">AD002</strain>
    </source>
</reference>
<dbReference type="GO" id="GO:0004497">
    <property type="term" value="F:monooxygenase activity"/>
    <property type="evidence" value="ECO:0007669"/>
    <property type="project" value="InterPro"/>
</dbReference>
<evidence type="ECO:0000256" key="2">
    <source>
        <dbReference type="ARBA" id="ARBA00022617"/>
    </source>
</evidence>
<accession>A0A433Q7Y3</accession>
<comment type="subcellular location">
    <subcellularLocation>
        <location evidence="1">Membrane</location>
    </subcellularLocation>
</comment>
<keyword evidence="7" id="KW-0408">Iron</keyword>
<proteinExistence type="predicted"/>
<evidence type="ECO:0000256" key="6">
    <source>
        <dbReference type="ARBA" id="ARBA00023002"/>
    </source>
</evidence>
<gene>
    <name evidence="9" type="ORF">BC938DRAFT_471525</name>
</gene>
<dbReference type="GO" id="GO:0016705">
    <property type="term" value="F:oxidoreductase activity, acting on paired donors, with incorporation or reduction of molecular oxygen"/>
    <property type="evidence" value="ECO:0007669"/>
    <property type="project" value="InterPro"/>
</dbReference>
<dbReference type="Pfam" id="PF00067">
    <property type="entry name" value="p450"/>
    <property type="match status" value="1"/>
</dbReference>
<organism evidence="9 10">
    <name type="scientific">Jimgerdemannia flammicorona</name>
    <dbReference type="NCBI Taxonomy" id="994334"/>
    <lineage>
        <taxon>Eukaryota</taxon>
        <taxon>Fungi</taxon>
        <taxon>Fungi incertae sedis</taxon>
        <taxon>Mucoromycota</taxon>
        <taxon>Mucoromycotina</taxon>
        <taxon>Endogonomycetes</taxon>
        <taxon>Endogonales</taxon>
        <taxon>Endogonaceae</taxon>
        <taxon>Jimgerdemannia</taxon>
    </lineage>
</organism>
<dbReference type="InterPro" id="IPR001128">
    <property type="entry name" value="Cyt_P450"/>
</dbReference>
<evidence type="ECO:0000256" key="4">
    <source>
        <dbReference type="ARBA" id="ARBA00022723"/>
    </source>
</evidence>
<keyword evidence="6" id="KW-0560">Oxidoreductase</keyword>
<evidence type="ECO:0000256" key="5">
    <source>
        <dbReference type="ARBA" id="ARBA00022989"/>
    </source>
</evidence>
<dbReference type="Gene3D" id="1.10.630.10">
    <property type="entry name" value="Cytochrome P450"/>
    <property type="match status" value="1"/>
</dbReference>
<evidence type="ECO:0000313" key="9">
    <source>
        <dbReference type="EMBL" id="RUS25876.1"/>
    </source>
</evidence>
<dbReference type="PANTHER" id="PTHR24282:SF211">
    <property type="entry name" value="CYTOCHROME P450-RELATED"/>
    <property type="match status" value="1"/>
</dbReference>
<keyword evidence="4" id="KW-0479">Metal-binding</keyword>
<keyword evidence="3" id="KW-0812">Transmembrane</keyword>
<evidence type="ECO:0000256" key="3">
    <source>
        <dbReference type="ARBA" id="ARBA00022692"/>
    </source>
</evidence>
<dbReference type="GO" id="GO:0020037">
    <property type="term" value="F:heme binding"/>
    <property type="evidence" value="ECO:0007669"/>
    <property type="project" value="InterPro"/>
</dbReference>
<sequence>MTIALQAAAPQMRWAKKHGDIFVYHGLFNIPRILITDPRLIQEVLVSGAYNYTKAPRTRRVLGRILGGIGRDLIHLIIAYTRHLGRPIIQGDVHKYQRKMLNPAFSLRYIRDMVPTFFEPVLALRDLWKTEMIGEDSLEVDVLDGMSRATLDIIGLAGFGYDFQAVNADPEKPSELSKAYSVIFSPRPRLMNTLTMLIPVLYNLPTASNLQMKRALITVDKVSKNLIKEARERKKEGNDGKDLLSSLVNEKNEETGEVMSDDDLKAQIMTFLAAG</sequence>
<evidence type="ECO:0000313" key="10">
    <source>
        <dbReference type="Proteomes" id="UP000274822"/>
    </source>
</evidence>
<evidence type="ECO:0000256" key="8">
    <source>
        <dbReference type="ARBA" id="ARBA00023136"/>
    </source>
</evidence>